<evidence type="ECO:0000256" key="2">
    <source>
        <dbReference type="ARBA" id="ARBA00022679"/>
    </source>
</evidence>
<evidence type="ECO:0000313" key="5">
    <source>
        <dbReference type="EMBL" id="VAV98443.1"/>
    </source>
</evidence>
<name>A0A3B0SPR7_9ZZZZ</name>
<keyword evidence="3" id="KW-0663">Pyridoxal phosphate</keyword>
<sequence length="400" mass="43230">MSLFDKFQTTATQYHALREGIGRDPFGVSMDEMKGPTRAMIDGREIVLAGTNNYLGLTYDDYAVAAAKDAIDQSGTGTTGSRFANGTYAAHRQLEIDLAAFLGFKHCMVFSTGYQANLGAISALAQPPEDVILLDADCHACIYDGAQLSGAEIIRFRHNDPESLDKRLGRLGDKVNGKLVCFEGMYSMFGDIAPVKDLIEVTHKHGAYALLDEAHSFGVFGDHGRGVCEAEGVLDEVDFYTGTFSKSLASIGGFVASNHPELEYLRFSSRPYMFTASPSPANVATASAALARLKSDPSMRTHLWQNAKRIHAAFTQLGFDLCAPESPVIAARLESREQAFMAWNFLMENGVYVNLAIPPGTPNATSILRLSVSAAHTNEDLDAIINAYTALSEMLSAQAA</sequence>
<dbReference type="GO" id="GO:0004758">
    <property type="term" value="F:serine C-palmitoyltransferase activity"/>
    <property type="evidence" value="ECO:0007669"/>
    <property type="project" value="UniProtKB-EC"/>
</dbReference>
<proteinExistence type="predicted"/>
<dbReference type="Gene3D" id="3.90.1150.10">
    <property type="entry name" value="Aspartate Aminotransferase, domain 1"/>
    <property type="match status" value="1"/>
</dbReference>
<keyword evidence="2 5" id="KW-0808">Transferase</keyword>
<protein>
    <submittedName>
        <fullName evidence="5">Serine palmitoyltransferase</fullName>
        <ecNumber evidence="5">2.3.1.50</ecNumber>
    </submittedName>
</protein>
<dbReference type="Pfam" id="PF00155">
    <property type="entry name" value="Aminotran_1_2"/>
    <property type="match status" value="1"/>
</dbReference>
<dbReference type="InterPro" id="IPR050087">
    <property type="entry name" value="AON_synthase_class-II"/>
</dbReference>
<comment type="cofactor">
    <cofactor evidence="1">
        <name>pyridoxal 5'-phosphate</name>
        <dbReference type="ChEBI" id="CHEBI:597326"/>
    </cofactor>
</comment>
<feature type="domain" description="Aminotransferase class I/classII large" evidence="4">
    <location>
        <begin position="49"/>
        <end position="386"/>
    </location>
</feature>
<dbReference type="InterPro" id="IPR015422">
    <property type="entry name" value="PyrdxlP-dep_Trfase_small"/>
</dbReference>
<dbReference type="EC" id="2.3.1.50" evidence="5"/>
<dbReference type="PANTHER" id="PTHR13693:SF3">
    <property type="entry name" value="LD36009P"/>
    <property type="match status" value="1"/>
</dbReference>
<evidence type="ECO:0000259" key="4">
    <source>
        <dbReference type="Pfam" id="PF00155"/>
    </source>
</evidence>
<dbReference type="InterPro" id="IPR015424">
    <property type="entry name" value="PyrdxlP-dep_Trfase"/>
</dbReference>
<dbReference type="NCBIfam" id="NF047599">
    <property type="entry name" value="SerpalmtaseBetaP"/>
    <property type="match status" value="1"/>
</dbReference>
<evidence type="ECO:0000256" key="1">
    <source>
        <dbReference type="ARBA" id="ARBA00001933"/>
    </source>
</evidence>
<keyword evidence="5" id="KW-0012">Acyltransferase</keyword>
<dbReference type="InterPro" id="IPR015421">
    <property type="entry name" value="PyrdxlP-dep_Trfase_major"/>
</dbReference>
<dbReference type="AlphaFoldDB" id="A0A3B0SPR7"/>
<reference evidence="5" key="1">
    <citation type="submission" date="2018-06" db="EMBL/GenBank/DDBJ databases">
        <authorList>
            <person name="Zhirakovskaya E."/>
        </authorList>
    </citation>
    <scope>NUCLEOTIDE SEQUENCE</scope>
</reference>
<dbReference type="Gene3D" id="3.40.640.10">
    <property type="entry name" value="Type I PLP-dependent aspartate aminotransferase-like (Major domain)"/>
    <property type="match status" value="1"/>
</dbReference>
<dbReference type="SUPFAM" id="SSF53383">
    <property type="entry name" value="PLP-dependent transferases"/>
    <property type="match status" value="1"/>
</dbReference>
<evidence type="ECO:0000256" key="3">
    <source>
        <dbReference type="ARBA" id="ARBA00022898"/>
    </source>
</evidence>
<dbReference type="InterPro" id="IPR004839">
    <property type="entry name" value="Aminotransferase_I/II_large"/>
</dbReference>
<dbReference type="PANTHER" id="PTHR13693">
    <property type="entry name" value="CLASS II AMINOTRANSFERASE/8-AMINO-7-OXONONANOATE SYNTHASE"/>
    <property type="match status" value="1"/>
</dbReference>
<organism evidence="5">
    <name type="scientific">hydrothermal vent metagenome</name>
    <dbReference type="NCBI Taxonomy" id="652676"/>
    <lineage>
        <taxon>unclassified sequences</taxon>
        <taxon>metagenomes</taxon>
        <taxon>ecological metagenomes</taxon>
    </lineage>
</organism>
<dbReference type="GO" id="GO:0030170">
    <property type="term" value="F:pyridoxal phosphate binding"/>
    <property type="evidence" value="ECO:0007669"/>
    <property type="project" value="InterPro"/>
</dbReference>
<accession>A0A3B0SPR7</accession>
<dbReference type="PROSITE" id="PS00599">
    <property type="entry name" value="AA_TRANSFER_CLASS_2"/>
    <property type="match status" value="1"/>
</dbReference>
<gene>
    <name evidence="5" type="ORF">MNBD_ALPHA05-2186</name>
</gene>
<dbReference type="InterPro" id="IPR001917">
    <property type="entry name" value="Aminotrans_II_pyridoxalP_BS"/>
</dbReference>
<dbReference type="EMBL" id="UOEH01000253">
    <property type="protein sequence ID" value="VAV98443.1"/>
    <property type="molecule type" value="Genomic_DNA"/>
</dbReference>